<protein>
    <submittedName>
        <fullName evidence="1">Uncharacterized protein</fullName>
    </submittedName>
</protein>
<sequence length="37" mass="3649">MTAFTASFQRVALSTVAALFVAAVAVSAAVPLSPIVA</sequence>
<proteinExistence type="predicted"/>
<reference evidence="1 2" key="1">
    <citation type="submission" date="2020-08" db="EMBL/GenBank/DDBJ databases">
        <title>Genomic Encyclopedia of Type Strains, Phase IV (KMG-IV): sequencing the most valuable type-strain genomes for metagenomic binning, comparative biology and taxonomic classification.</title>
        <authorList>
            <person name="Goeker M."/>
        </authorList>
    </citation>
    <scope>NUCLEOTIDE SEQUENCE [LARGE SCALE GENOMIC DNA]</scope>
    <source>
        <strain evidence="1 2">DSM 100044</strain>
    </source>
</reference>
<dbReference type="EMBL" id="JACIJK010000001">
    <property type="protein sequence ID" value="MBB5713612.1"/>
    <property type="molecule type" value="Genomic_DNA"/>
</dbReference>
<name>A0A7W9BAG5_9SPHN</name>
<gene>
    <name evidence="1" type="ORF">FHS94_000431</name>
</gene>
<keyword evidence="2" id="KW-1185">Reference proteome</keyword>
<comment type="caution">
    <text evidence="1">The sequence shown here is derived from an EMBL/GenBank/DDBJ whole genome shotgun (WGS) entry which is preliminary data.</text>
</comment>
<dbReference type="AlphaFoldDB" id="A0A7W9BAG5"/>
<accession>A0A7W9BAG5</accession>
<evidence type="ECO:0000313" key="1">
    <source>
        <dbReference type="EMBL" id="MBB5713612.1"/>
    </source>
</evidence>
<organism evidence="1 2">
    <name type="scientific">Sphingomonas aerophila</name>
    <dbReference type="NCBI Taxonomy" id="1344948"/>
    <lineage>
        <taxon>Bacteria</taxon>
        <taxon>Pseudomonadati</taxon>
        <taxon>Pseudomonadota</taxon>
        <taxon>Alphaproteobacteria</taxon>
        <taxon>Sphingomonadales</taxon>
        <taxon>Sphingomonadaceae</taxon>
        <taxon>Sphingomonas</taxon>
    </lineage>
</organism>
<dbReference type="Proteomes" id="UP000546200">
    <property type="component" value="Unassembled WGS sequence"/>
</dbReference>
<evidence type="ECO:0000313" key="2">
    <source>
        <dbReference type="Proteomes" id="UP000546200"/>
    </source>
</evidence>